<gene>
    <name evidence="5" type="ORF">KZJ38_28285</name>
</gene>
<dbReference type="PIRSF" id="PIRSF006232">
    <property type="entry name" value="Pirin"/>
    <property type="match status" value="1"/>
</dbReference>
<sequence length="306" mass="33524">MSETGDSHSAPRALTEQQQHQRRKIVTRTKGRTNGPITQFVGPSDLGQSMKPFVMLARYSVPEKATFNYPMHPHSGIASLAVIVEGTLHSVDSKGRPKVLQRGSVEWLMAGHGIWHGGPVSTIEPTCGYLMWFALPPEHELAPPAEAFIDARNTPAEGAARVLLGRFNGTESVWPAPVAATCLYVELGEGDKWHYDPPESHDVLWMMVCAGSLDAGESVREGELAVFERASQSVNLVARNACSFILGSARFSPHDIVESHSSVHTSLAALRQAEDEIARLGEQLNAQGRLPAEQWESAMQKMRSRR</sequence>
<evidence type="ECO:0000256" key="2">
    <source>
        <dbReference type="RuleBase" id="RU003457"/>
    </source>
</evidence>
<evidence type="ECO:0000256" key="1">
    <source>
        <dbReference type="ARBA" id="ARBA00008416"/>
    </source>
</evidence>
<proteinExistence type="inferred from homology"/>
<dbReference type="InterPro" id="IPR014710">
    <property type="entry name" value="RmlC-like_jellyroll"/>
</dbReference>
<feature type="compositionally biased region" description="Basic residues" evidence="3">
    <location>
        <begin position="20"/>
        <end position="31"/>
    </location>
</feature>
<keyword evidence="6" id="KW-1185">Reference proteome</keyword>
<feature type="domain" description="Pirin N-terminal" evidence="4">
    <location>
        <begin position="45"/>
        <end position="118"/>
    </location>
</feature>
<dbReference type="Gene3D" id="2.60.120.10">
    <property type="entry name" value="Jelly Rolls"/>
    <property type="match status" value="1"/>
</dbReference>
<dbReference type="RefSeq" id="WP_219803351.1">
    <property type="nucleotide sequence ID" value="NZ_CP080096.1"/>
</dbReference>
<evidence type="ECO:0000259" key="4">
    <source>
        <dbReference type="Pfam" id="PF02678"/>
    </source>
</evidence>
<dbReference type="SUPFAM" id="SSF51182">
    <property type="entry name" value="RmlC-like cupins"/>
    <property type="match status" value="1"/>
</dbReference>
<reference evidence="5 6" key="1">
    <citation type="submission" date="2021-07" db="EMBL/GenBank/DDBJ databases">
        <title>Paraburkholderia edwinii protects Aspergillus sp. from phenazines by acting as a toxin sponge.</title>
        <authorList>
            <person name="Dahlstrom K.M."/>
            <person name="Newman D.K."/>
        </authorList>
    </citation>
    <scope>NUCLEOTIDE SEQUENCE [LARGE SCALE GENOMIC DNA]</scope>
    <source>
        <strain evidence="5 6">Pe01</strain>
    </source>
</reference>
<dbReference type="InterPro" id="IPR011051">
    <property type="entry name" value="RmlC_Cupin_sf"/>
</dbReference>
<dbReference type="InterPro" id="IPR012093">
    <property type="entry name" value="Pirin"/>
</dbReference>
<comment type="similarity">
    <text evidence="1 2">Belongs to the pirin family.</text>
</comment>
<name>A0ABX8UZ02_9BURK</name>
<evidence type="ECO:0000313" key="6">
    <source>
        <dbReference type="Proteomes" id="UP000826462"/>
    </source>
</evidence>
<evidence type="ECO:0000313" key="5">
    <source>
        <dbReference type="EMBL" id="QYD73522.1"/>
    </source>
</evidence>
<dbReference type="PANTHER" id="PTHR13903:SF8">
    <property type="entry name" value="PIRIN"/>
    <property type="match status" value="1"/>
</dbReference>
<dbReference type="Proteomes" id="UP000826462">
    <property type="component" value="Chromosome 2"/>
</dbReference>
<dbReference type="EMBL" id="CP080096">
    <property type="protein sequence ID" value="QYD73522.1"/>
    <property type="molecule type" value="Genomic_DNA"/>
</dbReference>
<organism evidence="5 6">
    <name type="scientific">Paraburkholderia edwinii</name>
    <dbReference type="NCBI Taxonomy" id="2861782"/>
    <lineage>
        <taxon>Bacteria</taxon>
        <taxon>Pseudomonadati</taxon>
        <taxon>Pseudomonadota</taxon>
        <taxon>Betaproteobacteria</taxon>
        <taxon>Burkholderiales</taxon>
        <taxon>Burkholderiaceae</taxon>
        <taxon>Paraburkholderia</taxon>
    </lineage>
</organism>
<dbReference type="PANTHER" id="PTHR13903">
    <property type="entry name" value="PIRIN-RELATED"/>
    <property type="match status" value="1"/>
</dbReference>
<accession>A0ABX8UZ02</accession>
<evidence type="ECO:0000256" key="3">
    <source>
        <dbReference type="SAM" id="MobiDB-lite"/>
    </source>
</evidence>
<protein>
    <submittedName>
        <fullName evidence="5">Pirin family protein</fullName>
    </submittedName>
</protein>
<feature type="region of interest" description="Disordered" evidence="3">
    <location>
        <begin position="1"/>
        <end position="43"/>
    </location>
</feature>
<dbReference type="Pfam" id="PF02678">
    <property type="entry name" value="Pirin"/>
    <property type="match status" value="1"/>
</dbReference>
<dbReference type="InterPro" id="IPR003829">
    <property type="entry name" value="Pirin_N_dom"/>
</dbReference>